<evidence type="ECO:0000313" key="1">
    <source>
        <dbReference type="EMBL" id="GLR63813.1"/>
    </source>
</evidence>
<keyword evidence="2" id="KW-1185">Reference proteome</keyword>
<dbReference type="Proteomes" id="UP001156682">
    <property type="component" value="Unassembled WGS sequence"/>
</dbReference>
<proteinExistence type="predicted"/>
<comment type="caution">
    <text evidence="1">The sequence shown here is derived from an EMBL/GenBank/DDBJ whole genome shotgun (WGS) entry which is preliminary data.</text>
</comment>
<dbReference type="Pfam" id="PF04134">
    <property type="entry name" value="DCC1-like"/>
    <property type="match status" value="1"/>
</dbReference>
<organism evidence="1 2">
    <name type="scientific">Marinospirillum insulare</name>
    <dbReference type="NCBI Taxonomy" id="217169"/>
    <lineage>
        <taxon>Bacteria</taxon>
        <taxon>Pseudomonadati</taxon>
        <taxon>Pseudomonadota</taxon>
        <taxon>Gammaproteobacteria</taxon>
        <taxon>Oceanospirillales</taxon>
        <taxon>Oceanospirillaceae</taxon>
        <taxon>Marinospirillum</taxon>
    </lineage>
</organism>
<protein>
    <submittedName>
        <fullName evidence="1">Redox protein</fullName>
    </submittedName>
</protein>
<dbReference type="PANTHER" id="PTHR34290:SF2">
    <property type="entry name" value="OS04G0668800 PROTEIN"/>
    <property type="match status" value="1"/>
</dbReference>
<dbReference type="RefSeq" id="WP_027851795.1">
    <property type="nucleotide sequence ID" value="NZ_BSOR01000019.1"/>
</dbReference>
<dbReference type="EMBL" id="BSOR01000019">
    <property type="protein sequence ID" value="GLR63813.1"/>
    <property type="molecule type" value="Genomic_DNA"/>
</dbReference>
<dbReference type="InterPro" id="IPR007263">
    <property type="entry name" value="DCC1-like"/>
</dbReference>
<evidence type="ECO:0000313" key="2">
    <source>
        <dbReference type="Proteomes" id="UP001156682"/>
    </source>
</evidence>
<reference evidence="2" key="1">
    <citation type="journal article" date="2019" name="Int. J. Syst. Evol. Microbiol.">
        <title>The Global Catalogue of Microorganisms (GCM) 10K type strain sequencing project: providing services to taxonomists for standard genome sequencing and annotation.</title>
        <authorList>
            <consortium name="The Broad Institute Genomics Platform"/>
            <consortium name="The Broad Institute Genome Sequencing Center for Infectious Disease"/>
            <person name="Wu L."/>
            <person name="Ma J."/>
        </authorList>
    </citation>
    <scope>NUCLEOTIDE SEQUENCE [LARGE SCALE GENOMIC DNA]</scope>
    <source>
        <strain evidence="2">NBRC 100033</strain>
    </source>
</reference>
<name>A0ABQ6A0N8_9GAMM</name>
<accession>A0ABQ6A0N8</accession>
<dbReference type="InterPro" id="IPR044691">
    <property type="entry name" value="DCC1_Trx"/>
</dbReference>
<sequence>MTKVTNNTQSKLTVFYDGACPVCVKDRRRYEKLEGKTDDKVEWLDITGRDEELRLQGIDPDLALRELHVKDEQGQIHSELPAYILLMSRVPRLKPLAWFIGLPIIRPTLAWLYHRMVAKRLTSRIN</sequence>
<gene>
    <name evidence="1" type="ORF">GCM10007878_12490</name>
</gene>
<dbReference type="PANTHER" id="PTHR34290">
    <property type="entry name" value="SI:CH73-390P7.2"/>
    <property type="match status" value="1"/>
</dbReference>